<dbReference type="OrthoDB" id="9787241at2"/>
<reference evidence="2 3" key="1">
    <citation type="journal article" date="2011" name="Stand. Genomic Sci.">
        <title>Complete genome sequence of the acetate-degrading sulfate reducer Desulfobacca acetoxidans type strain (ASRB2).</title>
        <authorList>
            <person name="Goker M."/>
            <person name="Teshima H."/>
            <person name="Lapidus A."/>
            <person name="Nolan M."/>
            <person name="Lucas S."/>
            <person name="Hammon N."/>
            <person name="Deshpande S."/>
            <person name="Cheng J.F."/>
            <person name="Tapia R."/>
            <person name="Han C."/>
            <person name="Goodwin L."/>
            <person name="Pitluck S."/>
            <person name="Huntemann M."/>
            <person name="Liolios K."/>
            <person name="Ivanova N."/>
            <person name="Pagani I."/>
            <person name="Mavromatis K."/>
            <person name="Ovchinikova G."/>
            <person name="Pati A."/>
            <person name="Chen A."/>
            <person name="Palaniappan K."/>
            <person name="Land M."/>
            <person name="Hauser L."/>
            <person name="Brambilla E.M."/>
            <person name="Rohde M."/>
            <person name="Spring S."/>
            <person name="Detter J.C."/>
            <person name="Woyke T."/>
            <person name="Bristow J."/>
            <person name="Eisen J.A."/>
            <person name="Markowitz V."/>
            <person name="Hugenholtz P."/>
            <person name="Kyrpides N.C."/>
            <person name="Klenk H.P."/>
        </authorList>
    </citation>
    <scope>NUCLEOTIDE SEQUENCE [LARGE SCALE GENOMIC DNA]</scope>
    <source>
        <strain evidence="3">ATCC 700848 / DSM 11109 / ASRB2</strain>
    </source>
</reference>
<feature type="domain" description="CRISPR-associated protein Cas6 C-terminal" evidence="1">
    <location>
        <begin position="192"/>
        <end position="312"/>
    </location>
</feature>
<keyword evidence="3" id="KW-1185">Reference proteome</keyword>
<accession>F2NCL0</accession>
<dbReference type="Pfam" id="PF10040">
    <property type="entry name" value="CRISPR_Cas6"/>
    <property type="match status" value="1"/>
</dbReference>
<evidence type="ECO:0000259" key="1">
    <source>
        <dbReference type="Pfam" id="PF10040"/>
    </source>
</evidence>
<sequence length="329" mass="37094">MMADSAFPPWRFARFRFLVRFRDNAILPPYKGAIFRGVFGKTLRKLVCIAPQAECRECAFAAKCLYVAIFEPSPPPGAPEARKYLKAPRPFVLNPPLTNRQSFHAGDSLNFDLVLIGPAIEALPYFIYIFQEVGKKGLGRERSRYDLMRVESVREGQRAVIYEKETIFADRLHAETGPVTRPGDAAVREVTLELLTPLRLKVRGDLATDLSFGLWWENLSRRLGLLAAFYGEGREPDWDGLSDKAAGITTRESRLHWYDWERYSFSQKELMKLGGLKGTITFAGELGPFMPYLRLGEQVNLGQGTTFGLGRYGLGRGNTISRGCDGRQE</sequence>
<name>F2NCL0_DESAR</name>
<dbReference type="EMBL" id="CP002629">
    <property type="protein sequence ID" value="AEB09144.1"/>
    <property type="molecule type" value="Genomic_DNA"/>
</dbReference>
<proteinExistence type="predicted"/>
<dbReference type="KEGG" id="dao:Desac_1287"/>
<dbReference type="eggNOG" id="COG5551">
    <property type="taxonomic scope" value="Bacteria"/>
</dbReference>
<evidence type="ECO:0000313" key="3">
    <source>
        <dbReference type="Proteomes" id="UP000000483"/>
    </source>
</evidence>
<dbReference type="STRING" id="880072.Desac_1287"/>
<evidence type="ECO:0000313" key="2">
    <source>
        <dbReference type="EMBL" id="AEB09144.1"/>
    </source>
</evidence>
<dbReference type="AlphaFoldDB" id="F2NCL0"/>
<dbReference type="Gene3D" id="3.30.70.1900">
    <property type="match status" value="1"/>
</dbReference>
<dbReference type="RefSeq" id="WP_013706256.1">
    <property type="nucleotide sequence ID" value="NC_015388.1"/>
</dbReference>
<dbReference type="Proteomes" id="UP000000483">
    <property type="component" value="Chromosome"/>
</dbReference>
<dbReference type="InterPro" id="IPR019267">
    <property type="entry name" value="CRISPR-assoc_Cas6_C"/>
</dbReference>
<reference evidence="3" key="2">
    <citation type="submission" date="2011-03" db="EMBL/GenBank/DDBJ databases">
        <title>The complete genome of Desulfobacca acetoxidans DSM 11109.</title>
        <authorList>
            <consortium name="US DOE Joint Genome Institute (JGI-PGF)"/>
            <person name="Lucas S."/>
            <person name="Copeland A."/>
            <person name="Lapidus A."/>
            <person name="Bruce D."/>
            <person name="Goodwin L."/>
            <person name="Pitluck S."/>
            <person name="Peters L."/>
            <person name="Kyrpides N."/>
            <person name="Mavromatis K."/>
            <person name="Ivanova N."/>
            <person name="Ovchinnikova G."/>
            <person name="Teshima H."/>
            <person name="Detter J.C."/>
            <person name="Han C."/>
            <person name="Land M."/>
            <person name="Hauser L."/>
            <person name="Markowitz V."/>
            <person name="Cheng J.-F."/>
            <person name="Hugenholtz P."/>
            <person name="Woyke T."/>
            <person name="Wu D."/>
            <person name="Spring S."/>
            <person name="Schueler E."/>
            <person name="Brambilla E."/>
            <person name="Klenk H.-P."/>
            <person name="Eisen J.A."/>
        </authorList>
    </citation>
    <scope>NUCLEOTIDE SEQUENCE [LARGE SCALE GENOMIC DNA]</scope>
    <source>
        <strain evidence="3">ATCC 700848 / DSM 11109 / ASRB2</strain>
    </source>
</reference>
<dbReference type="HOGENOM" id="CLU_050021_0_0_7"/>
<protein>
    <recommendedName>
        <fullName evidence="1">CRISPR-associated protein Cas6 C-terminal domain-containing protein</fullName>
    </recommendedName>
</protein>
<gene>
    <name evidence="2" type="ordered locus">Desac_1287</name>
</gene>
<organism evidence="2 3">
    <name type="scientific">Desulfobacca acetoxidans (strain ATCC 700848 / DSM 11109 / ASRB2)</name>
    <dbReference type="NCBI Taxonomy" id="880072"/>
    <lineage>
        <taxon>Bacteria</taxon>
        <taxon>Pseudomonadati</taxon>
        <taxon>Thermodesulfobacteriota</taxon>
        <taxon>Desulfobaccia</taxon>
        <taxon>Desulfobaccales</taxon>
        <taxon>Desulfobaccaceae</taxon>
        <taxon>Desulfobacca</taxon>
    </lineage>
</organism>